<reference evidence="4" key="2">
    <citation type="submission" date="2025-08" db="UniProtKB">
        <authorList>
            <consortium name="RefSeq"/>
        </authorList>
    </citation>
    <scope>IDENTIFICATION</scope>
    <source>
        <tissue evidence="4">Leaf</tissue>
    </source>
</reference>
<dbReference type="PROSITE" id="PS50878">
    <property type="entry name" value="RT_POL"/>
    <property type="match status" value="1"/>
</dbReference>
<feature type="compositionally biased region" description="Polar residues" evidence="1">
    <location>
        <begin position="380"/>
        <end position="404"/>
    </location>
</feature>
<feature type="compositionally biased region" description="Polar residues" evidence="1">
    <location>
        <begin position="362"/>
        <end position="372"/>
    </location>
</feature>
<dbReference type="Pfam" id="PF14111">
    <property type="entry name" value="DUF4283"/>
    <property type="match status" value="1"/>
</dbReference>
<dbReference type="KEGG" id="rsz:130510038"/>
<feature type="domain" description="Reverse transcriptase" evidence="2">
    <location>
        <begin position="977"/>
        <end position="1255"/>
    </location>
</feature>
<protein>
    <submittedName>
        <fullName evidence="4">Uncharacterized protein LOC130510038</fullName>
    </submittedName>
</protein>
<dbReference type="OrthoDB" id="1108117at2759"/>
<evidence type="ECO:0000256" key="1">
    <source>
        <dbReference type="SAM" id="MobiDB-lite"/>
    </source>
</evidence>
<dbReference type="PANTHER" id="PTHR33116:SF76">
    <property type="entry name" value="DUF4283 DOMAIN-CONTAINING PROTEIN"/>
    <property type="match status" value="1"/>
</dbReference>
<reference evidence="3" key="1">
    <citation type="journal article" date="2019" name="Database">
        <title>The radish genome database (RadishGD): an integrated information resource for radish genomics.</title>
        <authorList>
            <person name="Yu H.J."/>
            <person name="Baek S."/>
            <person name="Lee Y.J."/>
            <person name="Cho A."/>
            <person name="Mun J.H."/>
        </authorList>
    </citation>
    <scope>NUCLEOTIDE SEQUENCE [LARGE SCALE GENOMIC DNA]</scope>
    <source>
        <strain evidence="3">cv. WK10039</strain>
    </source>
</reference>
<feature type="region of interest" description="Disordered" evidence="1">
    <location>
        <begin position="305"/>
        <end position="409"/>
    </location>
</feature>
<evidence type="ECO:0000313" key="4">
    <source>
        <dbReference type="RefSeq" id="XP_056862357.1"/>
    </source>
</evidence>
<dbReference type="InterPro" id="IPR000477">
    <property type="entry name" value="RT_dom"/>
</dbReference>
<dbReference type="GO" id="GO:0003824">
    <property type="term" value="F:catalytic activity"/>
    <property type="evidence" value="ECO:0007669"/>
    <property type="project" value="InterPro"/>
</dbReference>
<dbReference type="Pfam" id="PF03372">
    <property type="entry name" value="Exo_endo_phos"/>
    <property type="match status" value="1"/>
</dbReference>
<feature type="compositionally biased region" description="Polar residues" evidence="1">
    <location>
        <begin position="320"/>
        <end position="348"/>
    </location>
</feature>
<dbReference type="InterPro" id="IPR005135">
    <property type="entry name" value="Endo/exonuclease/phosphatase"/>
</dbReference>
<dbReference type="Pfam" id="PF13966">
    <property type="entry name" value="zf-RVT"/>
    <property type="match status" value="1"/>
</dbReference>
<keyword evidence="3" id="KW-1185">Reference proteome</keyword>
<dbReference type="InterPro" id="IPR036691">
    <property type="entry name" value="Endo/exonu/phosph_ase_sf"/>
</dbReference>
<dbReference type="InterPro" id="IPR025558">
    <property type="entry name" value="DUF4283"/>
</dbReference>
<dbReference type="RefSeq" id="XP_056862357.1">
    <property type="nucleotide sequence ID" value="XM_057006377.1"/>
</dbReference>
<dbReference type="PANTHER" id="PTHR33116">
    <property type="entry name" value="REVERSE TRANSCRIPTASE ZINC-BINDING DOMAIN-CONTAINING PROTEIN-RELATED-RELATED"/>
    <property type="match status" value="1"/>
</dbReference>
<dbReference type="Pfam" id="PF00078">
    <property type="entry name" value="RVT_1"/>
    <property type="match status" value="1"/>
</dbReference>
<dbReference type="SUPFAM" id="SSF56672">
    <property type="entry name" value="DNA/RNA polymerases"/>
    <property type="match status" value="2"/>
</dbReference>
<dbReference type="Proteomes" id="UP000504610">
    <property type="component" value="Chromosome 3"/>
</dbReference>
<evidence type="ECO:0000259" key="2">
    <source>
        <dbReference type="PROSITE" id="PS50878"/>
    </source>
</evidence>
<sequence>MASTSLLPCVPPWPPDLCVVHRDPPAPDPGFSSSSLFFSHPDVRPVCEVSPRLEVAPVTLATAHPPSPSSALWVSKLQSSPHNLKKMASPTFSADGTPIVKAPESVLLRSAQIWKDHIVAQFHGEPPSPAKVFNDLNPIWGKNGRIKVKQHSKGVYMIYIPCELTRRWVLDVAFWHSGNCSFTVLQWKPNLVLTKMKLEFAPVWILFKNIPPELWSFEGFSSFASGVGFPVQSEFPQLKPYSNGVIKLKVVIKLEGKKSRCVKVVDKLGNSVTIQVDYLKLPPKCGICSEFGHLALRCPNPAQRSSVPRVEEAAPKSVLEVSSSGSKLSPKANLQRSPRASHSASSQGGILRRSVSLPGSPVGSQKSATLNDPNGWILVNTKSSSARSSEKNPSSIPTKANRLSSGRLDSEEELISAAQKIIRIRLAEEGFDLPPFSSVADRKRYRKLQRQTYRSLCEEDSGDPSSGSQPSVNNLSGQKDFLAFGSLEAVLPRGLNGRNRRFEVQRWINTSRPMIGGLLETHVKQENLSSIISSSFPGWSFDSNHCSEAENGRIVVIWNPILSVMVYLKTPQIMVCGVFNPASQIAFTVGFVYAFNERSDRIALWNSIRQLSLSSILRNSPWIIMGDFNQVLDISEIYSLYQVDFSIGGMDDFRECLDDSDLYDLSYQGCFHTWTNSSSDNPKSRKLDRALINEAFQDKFPNAGAIFDSPGGSDHSPCLVTVAQDTHFRRSRFMFFSFFSYHSDYSRLLSDAWSSNGLFGSPMATLYQKLRAAKSLCKSLNRSAFSDIEKRTKETFEKLQNIQLQLLSNPTPALFIEERQARDSWLVFAAAEQSFFRLKSRVRWTSKGDLNTGFYHKCVKANLSKNILHFLTDANNTRVFDLNVMKNMAVQFYSRLQGHSNVAVTPYSVDQIKSIHPFRCSDHHVVLLSAIPSDADIKNTLFALPKDKAPGPDGFSAEFFTSSWDLVGEDFIKAVKQFFLDPSMSRQTNATVISLIPKTPGASSLSDFRPISLCNTVYKVIAKLLAARLKLITPKAVQRNQVGFVKGRQLCENVFLASELVADFHKDGATNRGCLQVDITKAYDSIEWEFVLNILQAFDLPAVFISWIRECITTPHYSVSLNGELAGFFPGKKGLRQGDPISSSLFVMAMDILSKDLDTAAREGGFGIHPQCSNPLITHLSFADDLLIFFDGSSDSLRGILYVLRDFQRRSGLALNLRKTCVFVDGNNNHLASDLAMEFGLVQGALPVKYLGVPLLPHKMRSEDYQPLIDKVKARVNTWTAKRLSFAGRLQLIQSVIYSMINFWSSIFPLPKECLEALEQICNAFLWTGASGSARGAKVSWEVVCSPKQCGGLGLKRLLGLNEVYGVKLIWLIFAGTDSLWVAWIRNHVIAERLFWIADFSSVGSWIWRRLMKLRFLAKPRLLCHVNSGTTASFWHDNWTELGSLIDIIGPLGPLLSGIPIESSVAEAVTTGAWRSSRSRNPVLLHLRQSLPAQIPDVTSFDDDYYLWRNAVDDPPSSFSASKVWLSINPLPPLVSWYKAIWFPQKIPKHSFIAWLVLKNRMLTRDRMRSWGLVVPAECLLCGHAAETVEHLFFDCQFSVSVWNYLMSRCRMIYPSSLHQIITWLIDIPVRKKIRVILKLLFQALVYFLWKERNSRLHSGARKPVVQIAKEVQLQIRAKLLSLDRDAASNSRTTQPARHPSQSYLSTWFDRFQH</sequence>
<organism evidence="3 4">
    <name type="scientific">Raphanus sativus</name>
    <name type="common">Radish</name>
    <name type="synonym">Raphanus raphanistrum var. sativus</name>
    <dbReference type="NCBI Taxonomy" id="3726"/>
    <lineage>
        <taxon>Eukaryota</taxon>
        <taxon>Viridiplantae</taxon>
        <taxon>Streptophyta</taxon>
        <taxon>Embryophyta</taxon>
        <taxon>Tracheophyta</taxon>
        <taxon>Spermatophyta</taxon>
        <taxon>Magnoliopsida</taxon>
        <taxon>eudicotyledons</taxon>
        <taxon>Gunneridae</taxon>
        <taxon>Pentapetalae</taxon>
        <taxon>rosids</taxon>
        <taxon>malvids</taxon>
        <taxon>Brassicales</taxon>
        <taxon>Brassicaceae</taxon>
        <taxon>Brassiceae</taxon>
        <taxon>Raphanus</taxon>
    </lineage>
</organism>
<dbReference type="InterPro" id="IPR026960">
    <property type="entry name" value="RVT-Znf"/>
</dbReference>
<dbReference type="SUPFAM" id="SSF56219">
    <property type="entry name" value="DNase I-like"/>
    <property type="match status" value="1"/>
</dbReference>
<dbReference type="InterPro" id="IPR043502">
    <property type="entry name" value="DNA/RNA_pol_sf"/>
</dbReference>
<accession>A0A9W3DF49</accession>
<evidence type="ECO:0000313" key="3">
    <source>
        <dbReference type="Proteomes" id="UP000504610"/>
    </source>
</evidence>
<dbReference type="GeneID" id="130510038"/>
<dbReference type="CDD" id="cd01650">
    <property type="entry name" value="RT_nLTR_like"/>
    <property type="match status" value="1"/>
</dbReference>
<gene>
    <name evidence="4" type="primary">LOC130510038</name>
</gene>
<name>A0A9W3DF49_RAPSA</name>
<dbReference type="Gene3D" id="3.60.10.10">
    <property type="entry name" value="Endonuclease/exonuclease/phosphatase"/>
    <property type="match status" value="1"/>
</dbReference>
<proteinExistence type="predicted"/>